<dbReference type="Pfam" id="PF01395">
    <property type="entry name" value="PBP_GOBP"/>
    <property type="match status" value="1"/>
</dbReference>
<organism evidence="1 2">
    <name type="scientific">Xylocopa violacea</name>
    <name type="common">Violet carpenter bee</name>
    <name type="synonym">Apis violacea</name>
    <dbReference type="NCBI Taxonomy" id="135666"/>
    <lineage>
        <taxon>Eukaryota</taxon>
        <taxon>Metazoa</taxon>
        <taxon>Ecdysozoa</taxon>
        <taxon>Arthropoda</taxon>
        <taxon>Hexapoda</taxon>
        <taxon>Insecta</taxon>
        <taxon>Pterygota</taxon>
        <taxon>Neoptera</taxon>
        <taxon>Endopterygota</taxon>
        <taxon>Hymenoptera</taxon>
        <taxon>Apocrita</taxon>
        <taxon>Aculeata</taxon>
        <taxon>Apoidea</taxon>
        <taxon>Anthophila</taxon>
        <taxon>Apidae</taxon>
        <taxon>Xylocopa</taxon>
        <taxon>Xylocopa</taxon>
    </lineage>
</organism>
<reference evidence="1 2" key="1">
    <citation type="submission" date="2024-08" db="EMBL/GenBank/DDBJ databases">
        <authorList>
            <person name="Will J Nash"/>
            <person name="Angela Man"/>
            <person name="Seanna McTaggart"/>
            <person name="Kendall Baker"/>
            <person name="Tom Barker"/>
            <person name="Leah Catchpole"/>
            <person name="Alex Durrant"/>
            <person name="Karim Gharbi"/>
            <person name="Naomi Irish"/>
            <person name="Gemy Kaithakottil"/>
            <person name="Debby Ku"/>
            <person name="Aaliyah Providence"/>
            <person name="Felix Shaw"/>
            <person name="David Swarbreck"/>
            <person name="Chris Watkins"/>
            <person name="Ann M. McCartney"/>
            <person name="Giulio Formenti"/>
            <person name="Alice Mouton"/>
            <person name="Noel Vella"/>
            <person name="Bjorn M von Reumont"/>
            <person name="Adriana Vella"/>
            <person name="Wilfried Haerty"/>
        </authorList>
    </citation>
    <scope>NUCLEOTIDE SEQUENCE [LARGE SCALE GENOMIC DNA]</scope>
</reference>
<dbReference type="InterPro" id="IPR036728">
    <property type="entry name" value="PBP_GOBP_sf"/>
</dbReference>
<keyword evidence="2" id="KW-1185">Reference proteome</keyword>
<accession>A0ABP1PF71</accession>
<gene>
    <name evidence="1" type="ORF">XYLVIOL_LOCUS10754</name>
</gene>
<protein>
    <submittedName>
        <fullName evidence="1">Uncharacterized protein</fullName>
    </submittedName>
</protein>
<evidence type="ECO:0000313" key="1">
    <source>
        <dbReference type="EMBL" id="CAL7951879.1"/>
    </source>
</evidence>
<dbReference type="InterPro" id="IPR006170">
    <property type="entry name" value="PBP/GOBP"/>
</dbReference>
<dbReference type="EMBL" id="CAXAJV020001301">
    <property type="protein sequence ID" value="CAL7951879.1"/>
    <property type="molecule type" value="Genomic_DNA"/>
</dbReference>
<dbReference type="SUPFAM" id="SSF47565">
    <property type="entry name" value="Insect pheromone/odorant-binding proteins"/>
    <property type="match status" value="1"/>
</dbReference>
<sequence length="148" mass="16764">MKNVPFLVCSVFYCVAFNQNFIELHARVAVPEDVAVCMDRTNVTTVELMRLQHSSEKRIELINEDGEFRRYGCFLACILQFHGAMTGSDLNAQRITETIERAYGNDSDVNMFVHKIVQTCADSLAETDDECNVALAFKICTLKAMRNI</sequence>
<dbReference type="Gene3D" id="1.10.238.20">
    <property type="entry name" value="Pheromone/general odorant binding protein domain"/>
    <property type="match status" value="1"/>
</dbReference>
<name>A0ABP1PF71_XYLVO</name>
<dbReference type="Proteomes" id="UP001642520">
    <property type="component" value="Unassembled WGS sequence"/>
</dbReference>
<proteinExistence type="predicted"/>
<evidence type="ECO:0000313" key="2">
    <source>
        <dbReference type="Proteomes" id="UP001642520"/>
    </source>
</evidence>
<comment type="caution">
    <text evidence="1">The sequence shown here is derived from an EMBL/GenBank/DDBJ whole genome shotgun (WGS) entry which is preliminary data.</text>
</comment>
<dbReference type="CDD" id="cd23992">
    <property type="entry name" value="PBP_GOBP"/>
    <property type="match status" value="1"/>
</dbReference>
<dbReference type="SMART" id="SM00708">
    <property type="entry name" value="PhBP"/>
    <property type="match status" value="1"/>
</dbReference>